<evidence type="ECO:0000256" key="9">
    <source>
        <dbReference type="ARBA" id="ARBA00047280"/>
    </source>
</evidence>
<evidence type="ECO:0000256" key="10">
    <source>
        <dbReference type="ARBA" id="ARBA00049729"/>
    </source>
</evidence>
<evidence type="ECO:0000256" key="1">
    <source>
        <dbReference type="ARBA" id="ARBA00004477"/>
    </source>
</evidence>
<keyword evidence="7 11" id="KW-1133">Transmembrane helix</keyword>
<dbReference type="OrthoDB" id="271604at2759"/>
<proteinExistence type="inferred from homology"/>
<evidence type="ECO:0000256" key="5">
    <source>
        <dbReference type="ARBA" id="ARBA00022801"/>
    </source>
</evidence>
<comment type="similarity">
    <text evidence="2">Belongs to the peptidase U48 family.</text>
</comment>
<dbReference type="EC" id="3.4.26.1" evidence="10"/>
<dbReference type="GO" id="GO:0005789">
    <property type="term" value="C:endoplasmic reticulum membrane"/>
    <property type="evidence" value="ECO:0007669"/>
    <property type="project" value="UniProtKB-SubCell"/>
</dbReference>
<feature type="domain" description="CAAX prenyl protease 2/Lysostaphin resistance protein A-like" evidence="12">
    <location>
        <begin position="163"/>
        <end position="277"/>
    </location>
</feature>
<evidence type="ECO:0000256" key="6">
    <source>
        <dbReference type="ARBA" id="ARBA00022824"/>
    </source>
</evidence>
<dbReference type="PANTHER" id="PTHR13046">
    <property type="entry name" value="PROTEASE U48 CAAX PRENYL PROTEASE RCE1"/>
    <property type="match status" value="1"/>
</dbReference>
<dbReference type="AlphaFoldDB" id="A0A6A6H3F5"/>
<reference evidence="13" key="1">
    <citation type="journal article" date="2020" name="Stud. Mycol.">
        <title>101 Dothideomycetes genomes: a test case for predicting lifestyles and emergence of pathogens.</title>
        <authorList>
            <person name="Haridas S."/>
            <person name="Albert R."/>
            <person name="Binder M."/>
            <person name="Bloem J."/>
            <person name="Labutti K."/>
            <person name="Salamov A."/>
            <person name="Andreopoulos B."/>
            <person name="Baker S."/>
            <person name="Barry K."/>
            <person name="Bills G."/>
            <person name="Bluhm B."/>
            <person name="Cannon C."/>
            <person name="Castanera R."/>
            <person name="Culley D."/>
            <person name="Daum C."/>
            <person name="Ezra D."/>
            <person name="Gonzalez J."/>
            <person name="Henrissat B."/>
            <person name="Kuo A."/>
            <person name="Liang C."/>
            <person name="Lipzen A."/>
            <person name="Lutzoni F."/>
            <person name="Magnuson J."/>
            <person name="Mondo S."/>
            <person name="Nolan M."/>
            <person name="Ohm R."/>
            <person name="Pangilinan J."/>
            <person name="Park H.-J."/>
            <person name="Ramirez L."/>
            <person name="Alfaro M."/>
            <person name="Sun H."/>
            <person name="Tritt A."/>
            <person name="Yoshinaga Y."/>
            <person name="Zwiers L.-H."/>
            <person name="Turgeon B."/>
            <person name="Goodwin S."/>
            <person name="Spatafora J."/>
            <person name="Crous P."/>
            <person name="Grigoriev I."/>
        </authorList>
    </citation>
    <scope>NUCLEOTIDE SEQUENCE</scope>
    <source>
        <strain evidence="13">Tuck. ex Michener</strain>
    </source>
</reference>
<evidence type="ECO:0000256" key="3">
    <source>
        <dbReference type="ARBA" id="ARBA00022670"/>
    </source>
</evidence>
<evidence type="ECO:0000259" key="12">
    <source>
        <dbReference type="Pfam" id="PF02517"/>
    </source>
</evidence>
<feature type="transmembrane region" description="Helical" evidence="11">
    <location>
        <begin position="335"/>
        <end position="355"/>
    </location>
</feature>
<evidence type="ECO:0000313" key="14">
    <source>
        <dbReference type="Proteomes" id="UP000800092"/>
    </source>
</evidence>
<feature type="transmembrane region" description="Helical" evidence="11">
    <location>
        <begin position="78"/>
        <end position="101"/>
    </location>
</feature>
<keyword evidence="4 11" id="KW-0812">Transmembrane</keyword>
<dbReference type="GO" id="GO:0004222">
    <property type="term" value="F:metalloendopeptidase activity"/>
    <property type="evidence" value="ECO:0007669"/>
    <property type="project" value="InterPro"/>
</dbReference>
<evidence type="ECO:0000256" key="8">
    <source>
        <dbReference type="ARBA" id="ARBA00023136"/>
    </source>
</evidence>
<evidence type="ECO:0000256" key="4">
    <source>
        <dbReference type="ARBA" id="ARBA00022692"/>
    </source>
</evidence>
<comment type="subcellular location">
    <subcellularLocation>
        <location evidence="1">Endoplasmic reticulum membrane</location>
        <topology evidence="1">Multi-pass membrane protein</topology>
    </subcellularLocation>
</comment>
<feature type="transmembrane region" description="Helical" evidence="11">
    <location>
        <begin position="41"/>
        <end position="58"/>
    </location>
</feature>
<comment type="catalytic activity">
    <reaction evidence="9">
        <text>Hydrolyzes the peptide bond -P2-(S-farnesyl or geranylgeranyl)C-P1'-P2'-P3'-COOH where P1' and P2' are amino acids with aliphatic sidechains and P3' is any C-terminal residue.</text>
        <dbReference type="EC" id="3.4.26.1"/>
    </reaction>
</comment>
<evidence type="ECO:0000256" key="7">
    <source>
        <dbReference type="ARBA" id="ARBA00022989"/>
    </source>
</evidence>
<name>A0A6A6H3F5_VIRVR</name>
<protein>
    <recommendedName>
        <fullName evidence="10">intramembrane prenyl-peptidase Rce1</fullName>
        <ecNumber evidence="10">3.4.26.1</ecNumber>
    </recommendedName>
</protein>
<dbReference type="InterPro" id="IPR003675">
    <property type="entry name" value="Rce1/LyrA-like_dom"/>
</dbReference>
<keyword evidence="14" id="KW-1185">Reference proteome</keyword>
<evidence type="ECO:0000313" key="13">
    <source>
        <dbReference type="EMBL" id="KAF2232073.1"/>
    </source>
</evidence>
<accession>A0A6A6H3F5</accession>
<keyword evidence="3" id="KW-0645">Protease</keyword>
<dbReference type="GO" id="GO:0071586">
    <property type="term" value="P:CAAX-box protein processing"/>
    <property type="evidence" value="ECO:0007669"/>
    <property type="project" value="InterPro"/>
</dbReference>
<keyword evidence="8 11" id="KW-0472">Membrane</keyword>
<keyword evidence="6" id="KW-0256">Endoplasmic reticulum</keyword>
<sequence>MAPILNKSREVLERLRKHRTQALAALQGPVHQDPAISSSSATLLSVILTILFVLPLYASPTTRPSQTLTRDAPSVIKARIRALAFSCCVSALVTIFITSYYGGASIRDTFHLLGWWPINLLDIVRSLLLVAILFAGPLFESGVVDGQLQHWLSGSTCRDMPSSWIGIRNYVAGPMTEEVLFRSLLTPLHLLSLPSPAPPSSVRPLIFTLPLYFGIAHIHHLYEFRLRHPSEPVSLSLLRVLLQFSYTSVFGFIAEFVFLRTGSLLACVLAHAFCNAMGLPRVWGQVGEQEGNGLDELAGDEGEVVIGPPEGERKKKDEPLVTKKASVSLSVAWTVAYYALLVGGAAAFWTLLYPLTDSKLALSTL</sequence>
<evidence type="ECO:0000256" key="11">
    <source>
        <dbReference type="SAM" id="Phobius"/>
    </source>
</evidence>
<dbReference type="InterPro" id="IPR039731">
    <property type="entry name" value="Rce1"/>
</dbReference>
<evidence type="ECO:0000256" key="2">
    <source>
        <dbReference type="ARBA" id="ARBA00006897"/>
    </source>
</evidence>
<gene>
    <name evidence="13" type="ORF">EV356DRAFT_505680</name>
</gene>
<feature type="transmembrane region" description="Helical" evidence="11">
    <location>
        <begin position="113"/>
        <end position="135"/>
    </location>
</feature>
<dbReference type="PANTHER" id="PTHR13046:SF0">
    <property type="entry name" value="CAAX PRENYL PROTEASE 2"/>
    <property type="match status" value="1"/>
</dbReference>
<dbReference type="Proteomes" id="UP000800092">
    <property type="component" value="Unassembled WGS sequence"/>
</dbReference>
<organism evidence="13 14">
    <name type="scientific">Viridothelium virens</name>
    <name type="common">Speckled blister lichen</name>
    <name type="synonym">Trypethelium virens</name>
    <dbReference type="NCBI Taxonomy" id="1048519"/>
    <lineage>
        <taxon>Eukaryota</taxon>
        <taxon>Fungi</taxon>
        <taxon>Dikarya</taxon>
        <taxon>Ascomycota</taxon>
        <taxon>Pezizomycotina</taxon>
        <taxon>Dothideomycetes</taxon>
        <taxon>Dothideomycetes incertae sedis</taxon>
        <taxon>Trypetheliales</taxon>
        <taxon>Trypetheliaceae</taxon>
        <taxon>Viridothelium</taxon>
    </lineage>
</organism>
<dbReference type="EMBL" id="ML991819">
    <property type="protein sequence ID" value="KAF2232073.1"/>
    <property type="molecule type" value="Genomic_DNA"/>
</dbReference>
<dbReference type="Pfam" id="PF02517">
    <property type="entry name" value="Rce1-like"/>
    <property type="match status" value="1"/>
</dbReference>
<keyword evidence="5" id="KW-0378">Hydrolase</keyword>